<accession>A9DU71</accession>
<proteinExistence type="predicted"/>
<name>A9DU71_9FLAO</name>
<dbReference type="Proteomes" id="UP000002945">
    <property type="component" value="Unassembled WGS sequence"/>
</dbReference>
<dbReference type="HOGENOM" id="CLU_2788458_0_0_10"/>
<dbReference type="STRING" id="391587.KAOT1_02577"/>
<evidence type="ECO:0000313" key="2">
    <source>
        <dbReference type="Proteomes" id="UP000002945"/>
    </source>
</evidence>
<organism evidence="1 2">
    <name type="scientific">Kordia algicida OT-1</name>
    <dbReference type="NCBI Taxonomy" id="391587"/>
    <lineage>
        <taxon>Bacteria</taxon>
        <taxon>Pseudomonadati</taxon>
        <taxon>Bacteroidota</taxon>
        <taxon>Flavobacteriia</taxon>
        <taxon>Flavobacteriales</taxon>
        <taxon>Flavobacteriaceae</taxon>
        <taxon>Kordia</taxon>
    </lineage>
</organism>
<reference evidence="1 2" key="1">
    <citation type="journal article" date="2011" name="J. Bacteriol.">
        <title>Genome sequence of the algicidal bacterium Kordia algicida OT-1.</title>
        <authorList>
            <person name="Lee H.S."/>
            <person name="Kang S.G."/>
            <person name="Kwon K.K."/>
            <person name="Lee J.H."/>
            <person name="Kim S.J."/>
        </authorList>
    </citation>
    <scope>NUCLEOTIDE SEQUENCE [LARGE SCALE GENOMIC DNA]</scope>
    <source>
        <strain evidence="1 2">OT-1</strain>
    </source>
</reference>
<dbReference type="AlphaFoldDB" id="A9DU71"/>
<keyword evidence="2" id="KW-1185">Reference proteome</keyword>
<comment type="caution">
    <text evidence="1">The sequence shown here is derived from an EMBL/GenBank/DDBJ whole genome shotgun (WGS) entry which is preliminary data.</text>
</comment>
<gene>
    <name evidence="1" type="ORF">KAOT1_02577</name>
</gene>
<protein>
    <submittedName>
        <fullName evidence="1">Uncharacterized protein</fullName>
    </submittedName>
</protein>
<sequence>MISKTKISIIITIFLSMGFGFSQEITKDKIIIDFSHYKEKCEDTDIAENLKVKKKEGLQFNFCGKAVF</sequence>
<dbReference type="RefSeq" id="WP_007093088.1">
    <property type="nucleotide sequence ID" value="NZ_CP142125.1"/>
</dbReference>
<dbReference type="EMBL" id="ABIB01000004">
    <property type="protein sequence ID" value="EDP96258.1"/>
    <property type="molecule type" value="Genomic_DNA"/>
</dbReference>
<evidence type="ECO:0000313" key="1">
    <source>
        <dbReference type="EMBL" id="EDP96258.1"/>
    </source>
</evidence>